<dbReference type="EMBL" id="JAKJXO020000006">
    <property type="protein sequence ID" value="KAL1603799.1"/>
    <property type="molecule type" value="Genomic_DNA"/>
</dbReference>
<sequence length="727" mass="80682">MTIRANKFTPEVLLSAPRRSEGNPNPDGSKVLYSTSTYSFEEHAKTSEIRVLDVKSGETSLISDSEGASEPQWLGEDTILLLSEGKEGTSVKVGPLKGFGNSYDAGTIKGSVSNVKLVSLDDGAYGIAVTGKATPAGHLYNEKEDKKPHSSGRLYKSLFVRHWDHWITENRNAIWLGTLKKDDGKYKLSQLKNALKGSQLESPIEPFGGADNFNISTHGLVFTAKDPDLNPATHTKTNIYTITAEDFWSDLSNSLPKPFQVPIHGFEGASTAPTWDNEGKAIAFFSMRTDGYEADKNQVFIIPDWTNPGWVQHLWASEDGKGSWDRSPQSITWGVNKEIYFTAEQAGRISLFASSSDFNESTSTPKLIVKGGGISSAKLLKDGSLFLSSSSLIENSLYSILPASAFLETTAIGNFYSLPLNDSAPGHDPANRVTRHVSSNTRSGSTFGLSRDQIDEIWFPGANNKTYVHAWVFKPSSFKKNHKYPLAYFIHGGPQGAWEDSWSTRWNPAVFAEQGYVVVAPNPTGSTGYGQDFTDAIKGQWGGLPYQDLVNGFEFIQENLPYVDIDRAVALGASYGGYMMNWIQGHELGRKFKALVTHDGVFSMTAQMASEELYFPFHDIGGKLWEKPESWAQWDPSRFAGNWSTPHLIIHSEKDYRLTMNEGLAAFNVLQVRGVPSQFLTFPDENHWVLKPENSLLWHETVLDWINEHAGLEKYTEWRAKNGAVRK</sequence>
<gene>
    <name evidence="7" type="ORF">SLS60_005390</name>
</gene>
<evidence type="ECO:0000256" key="4">
    <source>
        <dbReference type="ARBA" id="ARBA00032829"/>
    </source>
</evidence>
<feature type="domain" description="Peptidase S9 prolyl oligopeptidase catalytic" evidence="6">
    <location>
        <begin position="502"/>
        <end position="711"/>
    </location>
</feature>
<dbReference type="Proteomes" id="UP001521785">
    <property type="component" value="Unassembled WGS sequence"/>
</dbReference>
<evidence type="ECO:0000256" key="2">
    <source>
        <dbReference type="ARBA" id="ARBA00022729"/>
    </source>
</evidence>
<evidence type="ECO:0000256" key="5">
    <source>
        <dbReference type="SAM" id="MobiDB-lite"/>
    </source>
</evidence>
<proteinExistence type="inferred from homology"/>
<accession>A0ABR3RH74</accession>
<evidence type="ECO:0000313" key="7">
    <source>
        <dbReference type="EMBL" id="KAL1603799.1"/>
    </source>
</evidence>
<reference evidence="7 8" key="1">
    <citation type="submission" date="2024-02" db="EMBL/GenBank/DDBJ databases">
        <title>De novo assembly and annotation of 12 fungi associated with fruit tree decline syndrome in Ontario, Canada.</title>
        <authorList>
            <person name="Sulman M."/>
            <person name="Ellouze W."/>
            <person name="Ilyukhin E."/>
        </authorList>
    </citation>
    <scope>NUCLEOTIDE SEQUENCE [LARGE SCALE GENOMIC DNA]</scope>
    <source>
        <strain evidence="7 8">M42-189</strain>
    </source>
</reference>
<dbReference type="SUPFAM" id="SSF53474">
    <property type="entry name" value="alpha/beta-Hydrolases"/>
    <property type="match status" value="1"/>
</dbReference>
<dbReference type="Pfam" id="PF00326">
    <property type="entry name" value="Peptidase_S9"/>
    <property type="match status" value="1"/>
</dbReference>
<organism evidence="7 8">
    <name type="scientific">Paraconiothyrium brasiliense</name>
    <dbReference type="NCBI Taxonomy" id="300254"/>
    <lineage>
        <taxon>Eukaryota</taxon>
        <taxon>Fungi</taxon>
        <taxon>Dikarya</taxon>
        <taxon>Ascomycota</taxon>
        <taxon>Pezizomycotina</taxon>
        <taxon>Dothideomycetes</taxon>
        <taxon>Pleosporomycetidae</taxon>
        <taxon>Pleosporales</taxon>
        <taxon>Massarineae</taxon>
        <taxon>Didymosphaeriaceae</taxon>
        <taxon>Paraconiothyrium</taxon>
    </lineage>
</organism>
<comment type="caution">
    <text evidence="7">The sequence shown here is derived from an EMBL/GenBank/DDBJ whole genome shotgun (WGS) entry which is preliminary data.</text>
</comment>
<dbReference type="PANTHER" id="PTHR42776">
    <property type="entry name" value="SERINE PEPTIDASE S9 FAMILY MEMBER"/>
    <property type="match status" value="1"/>
</dbReference>
<dbReference type="InterPro" id="IPR029058">
    <property type="entry name" value="AB_hydrolase_fold"/>
</dbReference>
<keyword evidence="8" id="KW-1185">Reference proteome</keyword>
<evidence type="ECO:0000313" key="8">
    <source>
        <dbReference type="Proteomes" id="UP001521785"/>
    </source>
</evidence>
<feature type="region of interest" description="Disordered" evidence="5">
    <location>
        <begin position="1"/>
        <end position="29"/>
    </location>
</feature>
<keyword evidence="3" id="KW-0378">Hydrolase</keyword>
<name>A0ABR3RH74_9PLEO</name>
<dbReference type="SUPFAM" id="SSF82171">
    <property type="entry name" value="DPP6 N-terminal domain-like"/>
    <property type="match status" value="1"/>
</dbReference>
<evidence type="ECO:0000256" key="3">
    <source>
        <dbReference type="ARBA" id="ARBA00022801"/>
    </source>
</evidence>
<dbReference type="InterPro" id="IPR001375">
    <property type="entry name" value="Peptidase_S9_cat"/>
</dbReference>
<evidence type="ECO:0000259" key="6">
    <source>
        <dbReference type="Pfam" id="PF00326"/>
    </source>
</evidence>
<dbReference type="Gene3D" id="3.40.50.1820">
    <property type="entry name" value="alpha/beta hydrolase"/>
    <property type="match status" value="1"/>
</dbReference>
<comment type="similarity">
    <text evidence="1">Belongs to the peptidase S9C family.</text>
</comment>
<evidence type="ECO:0000256" key="1">
    <source>
        <dbReference type="ARBA" id="ARBA00010040"/>
    </source>
</evidence>
<keyword evidence="2" id="KW-0732">Signal</keyword>
<protein>
    <recommendedName>
        <fullName evidence="4">Dipeptidyl-peptidase V</fullName>
    </recommendedName>
</protein>
<dbReference type="PANTHER" id="PTHR42776:SF13">
    <property type="entry name" value="DIPEPTIDYL-PEPTIDASE 5"/>
    <property type="match status" value="1"/>
</dbReference>